<dbReference type="OrthoDB" id="3692311at2759"/>
<keyword evidence="1" id="KW-1133">Transmembrane helix</keyword>
<name>A0A3M2S9G7_9HYPO</name>
<feature type="transmembrane region" description="Helical" evidence="1">
    <location>
        <begin position="124"/>
        <end position="142"/>
    </location>
</feature>
<evidence type="ECO:0000313" key="2">
    <source>
        <dbReference type="EMBL" id="RMJ14189.1"/>
    </source>
</evidence>
<proteinExistence type="predicted"/>
<reference evidence="2 3" key="1">
    <citation type="submission" date="2017-06" db="EMBL/GenBank/DDBJ databases">
        <title>Comparative genomic analysis of Ambrosia Fusariam Clade fungi.</title>
        <authorList>
            <person name="Stajich J.E."/>
            <person name="Carrillo J."/>
            <person name="Kijimoto T."/>
            <person name="Eskalen A."/>
            <person name="O'Donnell K."/>
            <person name="Kasson M."/>
        </authorList>
    </citation>
    <scope>NUCLEOTIDE SEQUENCE [LARGE SCALE GENOMIC DNA]</scope>
    <source>
        <strain evidence="2">UCR3666</strain>
    </source>
</reference>
<dbReference type="EMBL" id="NKUJ01000090">
    <property type="protein sequence ID" value="RMJ14189.1"/>
    <property type="molecule type" value="Genomic_DNA"/>
</dbReference>
<sequence>MEKDKSEHTEPGRLEGPWSCNRLLGSLLDLTLATAALLFILFGGMIFMKHETSAAQGSTGKLLLDMSKYGPTVFPVLFAAIVGAALKTFATWRLQNGTRIGLIEQLVGSHTVAEAFFTQYRLKAVNILAIAILLLWCLSPLGSQAALRAISTNQVFLNSTGNLTVLDTFSEFRFLTSSGVLASAMRMLVPPAIASMLAARVLQGRNQDLWGNIRLPLIERLTDNVSNTSWIDVSNVKELDYSSLVGVPVLSLPSEGNHTFTFSASYVNPECTTVKVNPKYDFNTDLPDFNSSDRSNCRWTTVQPEVTLRVSLSQPCENGIDELYDKYHEGKDRPARVFLWESRTFTAKGHSYAECHLYTTYVDVKMHCQGVSCSPISVRRSPKPPRHANWTVLDMMANFQQPEGFMTIFASMFPDSNNSGGQTPTVMYLVEPFNALSADNLTQPAALPRETFETRLSHLINTELLLGIRPGEVAGGLTEKNENNLSVSVVTRDTYTRVELIQYNALWLIMLLVSSTVLFGVAMAAIVVRFRILVPEVLGSLALGMLDNRCDDIKHSSFMSGDDKMAKMKEVKVMLGDVEPHAEIGRIALAAPMEDVVVGKVQKGKFYL</sequence>
<accession>A0A3M2S9G7</accession>
<dbReference type="STRING" id="2010991.A0A3M2S9G7"/>
<gene>
    <name evidence="2" type="ORF">CDV36_006143</name>
</gene>
<feature type="transmembrane region" description="Helical" evidence="1">
    <location>
        <begin position="68"/>
        <end position="90"/>
    </location>
</feature>
<keyword evidence="1" id="KW-0812">Transmembrane</keyword>
<feature type="transmembrane region" description="Helical" evidence="1">
    <location>
        <begin position="505"/>
        <end position="528"/>
    </location>
</feature>
<dbReference type="AlphaFoldDB" id="A0A3M2S9G7"/>
<feature type="transmembrane region" description="Helical" evidence="1">
    <location>
        <begin position="27"/>
        <end position="48"/>
    </location>
</feature>
<protein>
    <submittedName>
        <fullName evidence="2">Uncharacterized protein</fullName>
    </submittedName>
</protein>
<keyword evidence="1" id="KW-0472">Membrane</keyword>
<dbReference type="Proteomes" id="UP000277212">
    <property type="component" value="Unassembled WGS sequence"/>
</dbReference>
<keyword evidence="3" id="KW-1185">Reference proteome</keyword>
<organism evidence="2 3">
    <name type="scientific">Fusarium kuroshium</name>
    <dbReference type="NCBI Taxonomy" id="2010991"/>
    <lineage>
        <taxon>Eukaryota</taxon>
        <taxon>Fungi</taxon>
        <taxon>Dikarya</taxon>
        <taxon>Ascomycota</taxon>
        <taxon>Pezizomycotina</taxon>
        <taxon>Sordariomycetes</taxon>
        <taxon>Hypocreomycetidae</taxon>
        <taxon>Hypocreales</taxon>
        <taxon>Nectriaceae</taxon>
        <taxon>Fusarium</taxon>
        <taxon>Fusarium solani species complex</taxon>
    </lineage>
</organism>
<comment type="caution">
    <text evidence="2">The sequence shown here is derived from an EMBL/GenBank/DDBJ whole genome shotgun (WGS) entry which is preliminary data.</text>
</comment>
<evidence type="ECO:0000256" key="1">
    <source>
        <dbReference type="SAM" id="Phobius"/>
    </source>
</evidence>
<evidence type="ECO:0000313" key="3">
    <source>
        <dbReference type="Proteomes" id="UP000277212"/>
    </source>
</evidence>